<sequence length="381" mass="41232">MADRKSRRARPRRRNGFIEILNGLLSLIVLGMLAVGGVLVYGAAQFYGDGPLAEGTVFRVEQGSGLGSISERLENQGLITNRFIFQLGGRALDKQANVKAGDFNIPAGASMADILTEITEGRPIRYAVTLPEGVTSWDVIQRLNDDSNLTGSISSLPAEGSILPGSYDYTPGDTRESVLEKMQKAMAETVAEVWEKRQPDLPIATPEELVILASIVEKETGLASERPQVAAVFVNRLKVPMRLQSDPTIIYGITKGQSTLGRGLRRSEIEATTPYNTYQIDGLPPTPIANPGRESLEAVANPDDHAYLYFVAKGPVPSDGHVFAESYDEHQRNVARWREIEAQAAAEAEREAQAAREALEAAEAAEAEDQGTASEPAAESQ</sequence>
<comment type="caution">
    <text evidence="9">The sequence shown here is derived from an EMBL/GenBank/DDBJ whole genome shotgun (WGS) entry which is preliminary data.</text>
</comment>
<comment type="function">
    <text evidence="7">Functions as a peptidoglycan terminase that cleaves nascent peptidoglycan strands endolytically to terminate their elongation.</text>
</comment>
<evidence type="ECO:0000256" key="2">
    <source>
        <dbReference type="ARBA" id="ARBA00022692"/>
    </source>
</evidence>
<dbReference type="GO" id="GO:0016829">
    <property type="term" value="F:lyase activity"/>
    <property type="evidence" value="ECO:0007669"/>
    <property type="project" value="UniProtKB-KW"/>
</dbReference>
<keyword evidence="1 7" id="KW-1003">Cell membrane</keyword>
<dbReference type="CDD" id="cd08010">
    <property type="entry name" value="MltG_like"/>
    <property type="match status" value="1"/>
</dbReference>
<gene>
    <name evidence="7" type="primary">mltG</name>
    <name evidence="9" type="ORF">GCM10010862_28050</name>
</gene>
<dbReference type="Gene3D" id="3.30.1490.480">
    <property type="entry name" value="Endolytic murein transglycosylase"/>
    <property type="match status" value="1"/>
</dbReference>
<dbReference type="InterPro" id="IPR003770">
    <property type="entry name" value="MLTG-like"/>
</dbReference>
<keyword evidence="6 7" id="KW-0961">Cell wall biogenesis/degradation</keyword>
<feature type="transmembrane region" description="Helical" evidence="7">
    <location>
        <begin position="20"/>
        <end position="44"/>
    </location>
</feature>
<name>A0ABQ5W7F1_9HYPH</name>
<evidence type="ECO:0000313" key="10">
    <source>
        <dbReference type="Proteomes" id="UP001156691"/>
    </source>
</evidence>
<protein>
    <recommendedName>
        <fullName evidence="7">Endolytic murein transglycosylase</fullName>
        <ecNumber evidence="7">4.2.2.29</ecNumber>
    </recommendedName>
    <alternativeName>
        <fullName evidence="7">Peptidoglycan lytic transglycosylase</fullName>
    </alternativeName>
    <alternativeName>
        <fullName evidence="7">Peptidoglycan polymerization terminase</fullName>
    </alternativeName>
</protein>
<keyword evidence="3 7" id="KW-1133">Transmembrane helix</keyword>
<evidence type="ECO:0000313" key="9">
    <source>
        <dbReference type="EMBL" id="GLQ55546.1"/>
    </source>
</evidence>
<dbReference type="Gene3D" id="3.30.160.60">
    <property type="entry name" value="Classic Zinc Finger"/>
    <property type="match status" value="1"/>
</dbReference>
<evidence type="ECO:0000256" key="1">
    <source>
        <dbReference type="ARBA" id="ARBA00022475"/>
    </source>
</evidence>
<comment type="catalytic activity">
    <reaction evidence="7">
        <text>a peptidoglycan chain = a peptidoglycan chain with N-acetyl-1,6-anhydromuramyl-[peptide] at the reducing end + a peptidoglycan chain with N-acetylglucosamine at the non-reducing end.</text>
        <dbReference type="EC" id="4.2.2.29"/>
    </reaction>
</comment>
<keyword evidence="7" id="KW-0997">Cell inner membrane</keyword>
<evidence type="ECO:0000256" key="7">
    <source>
        <dbReference type="HAMAP-Rule" id="MF_02065"/>
    </source>
</evidence>
<organism evidence="9 10">
    <name type="scientific">Devosia nitrariae</name>
    <dbReference type="NCBI Taxonomy" id="2071872"/>
    <lineage>
        <taxon>Bacteria</taxon>
        <taxon>Pseudomonadati</taxon>
        <taxon>Pseudomonadota</taxon>
        <taxon>Alphaproteobacteria</taxon>
        <taxon>Hyphomicrobiales</taxon>
        <taxon>Devosiaceae</taxon>
        <taxon>Devosia</taxon>
    </lineage>
</organism>
<proteinExistence type="inferred from homology"/>
<evidence type="ECO:0000256" key="6">
    <source>
        <dbReference type="ARBA" id="ARBA00023316"/>
    </source>
</evidence>
<dbReference type="Proteomes" id="UP001156691">
    <property type="component" value="Unassembled WGS sequence"/>
</dbReference>
<keyword evidence="5 7" id="KW-0456">Lyase</keyword>
<comment type="subcellular location">
    <subcellularLocation>
        <location evidence="7">Cell inner membrane</location>
        <topology evidence="7">Single-pass membrane protein</topology>
    </subcellularLocation>
</comment>
<keyword evidence="2 7" id="KW-0812">Transmembrane</keyword>
<evidence type="ECO:0000256" key="5">
    <source>
        <dbReference type="ARBA" id="ARBA00023239"/>
    </source>
</evidence>
<dbReference type="PANTHER" id="PTHR30518">
    <property type="entry name" value="ENDOLYTIC MUREIN TRANSGLYCOSYLASE"/>
    <property type="match status" value="1"/>
</dbReference>
<reference evidence="10" key="1">
    <citation type="journal article" date="2019" name="Int. J. Syst. Evol. Microbiol.">
        <title>The Global Catalogue of Microorganisms (GCM) 10K type strain sequencing project: providing services to taxonomists for standard genome sequencing and annotation.</title>
        <authorList>
            <consortium name="The Broad Institute Genomics Platform"/>
            <consortium name="The Broad Institute Genome Sequencing Center for Infectious Disease"/>
            <person name="Wu L."/>
            <person name="Ma J."/>
        </authorList>
    </citation>
    <scope>NUCLEOTIDE SEQUENCE [LARGE SCALE GENOMIC DNA]</scope>
    <source>
        <strain evidence="10">NBRC 112416</strain>
    </source>
</reference>
<dbReference type="EC" id="4.2.2.29" evidence="7"/>
<dbReference type="NCBIfam" id="TIGR00247">
    <property type="entry name" value="endolytic transglycosylase MltG"/>
    <property type="match status" value="1"/>
</dbReference>
<keyword evidence="10" id="KW-1185">Reference proteome</keyword>
<comment type="similarity">
    <text evidence="7">Belongs to the transglycosylase MltG family.</text>
</comment>
<keyword evidence="4 7" id="KW-0472">Membrane</keyword>
<dbReference type="HAMAP" id="MF_02065">
    <property type="entry name" value="MltG"/>
    <property type="match status" value="1"/>
</dbReference>
<evidence type="ECO:0000256" key="3">
    <source>
        <dbReference type="ARBA" id="ARBA00022989"/>
    </source>
</evidence>
<dbReference type="PANTHER" id="PTHR30518:SF2">
    <property type="entry name" value="ENDOLYTIC MUREIN TRANSGLYCOSYLASE"/>
    <property type="match status" value="1"/>
</dbReference>
<dbReference type="Pfam" id="PF02618">
    <property type="entry name" value="YceG"/>
    <property type="match status" value="1"/>
</dbReference>
<dbReference type="EMBL" id="BSNS01000011">
    <property type="protein sequence ID" value="GLQ55546.1"/>
    <property type="molecule type" value="Genomic_DNA"/>
</dbReference>
<feature type="site" description="Important for catalytic activity" evidence="7">
    <location>
        <position position="219"/>
    </location>
</feature>
<dbReference type="RefSeq" id="WP_284340938.1">
    <property type="nucleotide sequence ID" value="NZ_BSNS01000011.1"/>
</dbReference>
<feature type="region of interest" description="Disordered" evidence="8">
    <location>
        <begin position="345"/>
        <end position="381"/>
    </location>
</feature>
<evidence type="ECO:0000256" key="4">
    <source>
        <dbReference type="ARBA" id="ARBA00023136"/>
    </source>
</evidence>
<feature type="compositionally biased region" description="Basic and acidic residues" evidence="8">
    <location>
        <begin position="345"/>
        <end position="359"/>
    </location>
</feature>
<evidence type="ECO:0000256" key="8">
    <source>
        <dbReference type="SAM" id="MobiDB-lite"/>
    </source>
</evidence>
<accession>A0ABQ5W7F1</accession>